<evidence type="ECO:0000313" key="3">
    <source>
        <dbReference type="EMBL" id="ESK82319.1"/>
    </source>
</evidence>
<sequence length="208" mass="23831">MLHHTRHTINRRLTNSRPKIPDVLARNVSMSILLRARREGTYALDVGRASTRSLLRMAERVMENAQNVYQLKEENRQKLLQRQQKAEGIREARDFERYRDEEKACVREKGNKSRRRAHQIHPAFHEPVKTNAGHGVDKVSPDVVSRSDFPMVPYHQSSESSSSRECVSGDRLKTQAGAVPPSFGSTTRFVGPPSRQIPPECRPYPAYF</sequence>
<keyword evidence="1" id="KW-0175">Coiled coil</keyword>
<proteinExistence type="predicted"/>
<organism evidence="3 4">
    <name type="scientific">Moniliophthora roreri (strain MCA 2997)</name>
    <name type="common">Cocoa frosty pod rot fungus</name>
    <name type="synonym">Crinipellis roreri</name>
    <dbReference type="NCBI Taxonomy" id="1381753"/>
    <lineage>
        <taxon>Eukaryota</taxon>
        <taxon>Fungi</taxon>
        <taxon>Dikarya</taxon>
        <taxon>Basidiomycota</taxon>
        <taxon>Agaricomycotina</taxon>
        <taxon>Agaricomycetes</taxon>
        <taxon>Agaricomycetidae</taxon>
        <taxon>Agaricales</taxon>
        <taxon>Marasmiineae</taxon>
        <taxon>Marasmiaceae</taxon>
        <taxon>Moniliophthora</taxon>
    </lineage>
</organism>
<protein>
    <submittedName>
        <fullName evidence="3">Uncharacterized protein</fullName>
    </submittedName>
</protein>
<gene>
    <name evidence="3" type="ORF">Moror_2243</name>
</gene>
<feature type="coiled-coil region" evidence="1">
    <location>
        <begin position="55"/>
        <end position="82"/>
    </location>
</feature>
<dbReference type="HOGENOM" id="CLU_1321203_0_0_1"/>
<feature type="region of interest" description="Disordered" evidence="2">
    <location>
        <begin position="153"/>
        <end position="197"/>
    </location>
</feature>
<name>V2XSA6_MONRO</name>
<comment type="caution">
    <text evidence="3">The sequence shown here is derived from an EMBL/GenBank/DDBJ whole genome shotgun (WGS) entry which is preliminary data.</text>
</comment>
<dbReference type="AlphaFoldDB" id="V2XSA6"/>
<dbReference type="EMBL" id="AWSO01001976">
    <property type="protein sequence ID" value="ESK82319.1"/>
    <property type="molecule type" value="Genomic_DNA"/>
</dbReference>
<evidence type="ECO:0000313" key="4">
    <source>
        <dbReference type="Proteomes" id="UP000017559"/>
    </source>
</evidence>
<dbReference type="Proteomes" id="UP000017559">
    <property type="component" value="Unassembled WGS sequence"/>
</dbReference>
<reference evidence="3 4" key="1">
    <citation type="journal article" date="2014" name="BMC Genomics">
        <title>Genome and secretome analysis of the hemibiotrophic fungal pathogen, Moniliophthora roreri, which causes frosty pod rot disease of cacao: mechanisms of the biotrophic and necrotrophic phases.</title>
        <authorList>
            <person name="Meinhardt L.W."/>
            <person name="Costa G.G.L."/>
            <person name="Thomazella D.P.T."/>
            <person name="Teixeira P.J.P.L."/>
            <person name="Carazzolle M.F."/>
            <person name="Schuster S.C."/>
            <person name="Carlson J.E."/>
            <person name="Guiltinan M.J."/>
            <person name="Mieczkowski P."/>
            <person name="Farmer A."/>
            <person name="Ramaraj T."/>
            <person name="Crozier J."/>
            <person name="Davis R.E."/>
            <person name="Shao J."/>
            <person name="Melnick R.L."/>
            <person name="Pereira G.A.G."/>
            <person name="Bailey B.A."/>
        </authorList>
    </citation>
    <scope>NUCLEOTIDE SEQUENCE [LARGE SCALE GENOMIC DNA]</scope>
    <source>
        <strain evidence="3 4">MCA 2997</strain>
    </source>
</reference>
<evidence type="ECO:0000256" key="2">
    <source>
        <dbReference type="SAM" id="MobiDB-lite"/>
    </source>
</evidence>
<keyword evidence="4" id="KW-1185">Reference proteome</keyword>
<accession>V2XSA6</accession>
<evidence type="ECO:0000256" key="1">
    <source>
        <dbReference type="SAM" id="Coils"/>
    </source>
</evidence>
<dbReference type="KEGG" id="mrr:Moror_2243"/>